<feature type="domain" description="Histidine kinase" evidence="15">
    <location>
        <begin position="259"/>
        <end position="472"/>
    </location>
</feature>
<dbReference type="GO" id="GO:0005886">
    <property type="term" value="C:plasma membrane"/>
    <property type="evidence" value="ECO:0007669"/>
    <property type="project" value="UniProtKB-SubCell"/>
</dbReference>
<evidence type="ECO:0000313" key="18">
    <source>
        <dbReference type="Proteomes" id="UP000515819"/>
    </source>
</evidence>
<keyword evidence="11 14" id="KW-1133">Transmembrane helix</keyword>
<dbReference type="SMART" id="SM00304">
    <property type="entry name" value="HAMP"/>
    <property type="match status" value="1"/>
</dbReference>
<dbReference type="RefSeq" id="WP_118671349.1">
    <property type="nucleotide sequence ID" value="NZ_CP060632.1"/>
</dbReference>
<dbReference type="PRINTS" id="PR00344">
    <property type="entry name" value="BCTRLSENSOR"/>
</dbReference>
<protein>
    <recommendedName>
        <fullName evidence="3">histidine kinase</fullName>
        <ecNumber evidence="3">2.7.13.3</ecNumber>
    </recommendedName>
</protein>
<gene>
    <name evidence="17" type="ORF">H9Q76_04050</name>
</gene>
<evidence type="ECO:0000256" key="8">
    <source>
        <dbReference type="ARBA" id="ARBA00022741"/>
    </source>
</evidence>
<dbReference type="InterPro" id="IPR036890">
    <property type="entry name" value="HATPase_C_sf"/>
</dbReference>
<dbReference type="GO" id="GO:0005524">
    <property type="term" value="F:ATP binding"/>
    <property type="evidence" value="ECO:0007669"/>
    <property type="project" value="UniProtKB-KW"/>
</dbReference>
<reference evidence="17 18" key="1">
    <citation type="submission" date="2020-08" db="EMBL/GenBank/DDBJ databases">
        <authorList>
            <person name="Liu C."/>
            <person name="Sun Q."/>
        </authorList>
    </citation>
    <scope>NUCLEOTIDE SEQUENCE [LARGE SCALE GENOMIC DNA]</scope>
    <source>
        <strain evidence="17 18">NSJ-4</strain>
    </source>
</reference>
<dbReference type="SMART" id="SM00388">
    <property type="entry name" value="HisKA"/>
    <property type="match status" value="1"/>
</dbReference>
<evidence type="ECO:0000256" key="7">
    <source>
        <dbReference type="ARBA" id="ARBA00022692"/>
    </source>
</evidence>
<evidence type="ECO:0000256" key="3">
    <source>
        <dbReference type="ARBA" id="ARBA00012438"/>
    </source>
</evidence>
<dbReference type="SUPFAM" id="SSF158472">
    <property type="entry name" value="HAMP domain-like"/>
    <property type="match status" value="1"/>
</dbReference>
<evidence type="ECO:0000256" key="1">
    <source>
        <dbReference type="ARBA" id="ARBA00000085"/>
    </source>
</evidence>
<dbReference type="Gene3D" id="1.10.287.130">
    <property type="match status" value="1"/>
</dbReference>
<dbReference type="CDD" id="cd00082">
    <property type="entry name" value="HisKA"/>
    <property type="match status" value="1"/>
</dbReference>
<dbReference type="SUPFAM" id="SSF47384">
    <property type="entry name" value="Homodimeric domain of signal transducing histidine kinase"/>
    <property type="match status" value="1"/>
</dbReference>
<evidence type="ECO:0000256" key="10">
    <source>
        <dbReference type="ARBA" id="ARBA00022840"/>
    </source>
</evidence>
<dbReference type="SMART" id="SM00387">
    <property type="entry name" value="HATPase_c"/>
    <property type="match status" value="1"/>
</dbReference>
<feature type="transmembrane region" description="Helical" evidence="14">
    <location>
        <begin position="171"/>
        <end position="194"/>
    </location>
</feature>
<evidence type="ECO:0000256" key="14">
    <source>
        <dbReference type="SAM" id="Phobius"/>
    </source>
</evidence>
<dbReference type="GO" id="GO:0000155">
    <property type="term" value="F:phosphorelay sensor kinase activity"/>
    <property type="evidence" value="ECO:0007669"/>
    <property type="project" value="InterPro"/>
</dbReference>
<dbReference type="InterPro" id="IPR005467">
    <property type="entry name" value="His_kinase_dom"/>
</dbReference>
<keyword evidence="12" id="KW-0902">Two-component regulatory system</keyword>
<dbReference type="Proteomes" id="UP000515819">
    <property type="component" value="Chromosome"/>
</dbReference>
<evidence type="ECO:0000256" key="12">
    <source>
        <dbReference type="ARBA" id="ARBA00023012"/>
    </source>
</evidence>
<keyword evidence="6" id="KW-0808">Transferase</keyword>
<dbReference type="PROSITE" id="PS50885">
    <property type="entry name" value="HAMP"/>
    <property type="match status" value="1"/>
</dbReference>
<dbReference type="Pfam" id="PF02518">
    <property type="entry name" value="HATPase_c"/>
    <property type="match status" value="1"/>
</dbReference>
<feature type="domain" description="HAMP" evidence="16">
    <location>
        <begin position="192"/>
        <end position="244"/>
    </location>
</feature>
<evidence type="ECO:0000256" key="9">
    <source>
        <dbReference type="ARBA" id="ARBA00022777"/>
    </source>
</evidence>
<dbReference type="EC" id="2.7.13.3" evidence="3"/>
<dbReference type="InterPro" id="IPR003594">
    <property type="entry name" value="HATPase_dom"/>
</dbReference>
<dbReference type="CDD" id="cd00075">
    <property type="entry name" value="HATPase"/>
    <property type="match status" value="1"/>
</dbReference>
<name>A0A7G9FPI2_9FIRM</name>
<dbReference type="Pfam" id="PF00672">
    <property type="entry name" value="HAMP"/>
    <property type="match status" value="1"/>
</dbReference>
<keyword evidence="5" id="KW-0597">Phosphoprotein</keyword>
<evidence type="ECO:0000256" key="11">
    <source>
        <dbReference type="ARBA" id="ARBA00022989"/>
    </source>
</evidence>
<evidence type="ECO:0000259" key="15">
    <source>
        <dbReference type="PROSITE" id="PS50109"/>
    </source>
</evidence>
<evidence type="ECO:0000313" key="17">
    <source>
        <dbReference type="EMBL" id="QNM00464.1"/>
    </source>
</evidence>
<dbReference type="InterPro" id="IPR036097">
    <property type="entry name" value="HisK_dim/P_sf"/>
</dbReference>
<keyword evidence="4" id="KW-1003">Cell membrane</keyword>
<dbReference type="InterPro" id="IPR003660">
    <property type="entry name" value="HAMP_dom"/>
</dbReference>
<dbReference type="AlphaFoldDB" id="A0A7G9FPI2"/>
<evidence type="ECO:0000256" key="5">
    <source>
        <dbReference type="ARBA" id="ARBA00022553"/>
    </source>
</evidence>
<evidence type="ECO:0000259" key="16">
    <source>
        <dbReference type="PROSITE" id="PS50885"/>
    </source>
</evidence>
<keyword evidence="8" id="KW-0547">Nucleotide-binding</keyword>
<organism evidence="17 18">
    <name type="scientific">Wujia chipingensis</name>
    <dbReference type="NCBI Taxonomy" id="2763670"/>
    <lineage>
        <taxon>Bacteria</taxon>
        <taxon>Bacillati</taxon>
        <taxon>Bacillota</taxon>
        <taxon>Clostridia</taxon>
        <taxon>Lachnospirales</taxon>
        <taxon>Lachnospiraceae</taxon>
        <taxon>Wujia</taxon>
    </lineage>
</organism>
<dbReference type="Gene3D" id="3.30.565.10">
    <property type="entry name" value="Histidine kinase-like ATPase, C-terminal domain"/>
    <property type="match status" value="1"/>
</dbReference>
<dbReference type="PANTHER" id="PTHR45528:SF1">
    <property type="entry name" value="SENSOR HISTIDINE KINASE CPXA"/>
    <property type="match status" value="1"/>
</dbReference>
<dbReference type="InterPro" id="IPR004358">
    <property type="entry name" value="Sig_transdc_His_kin-like_C"/>
</dbReference>
<keyword evidence="10" id="KW-0067">ATP-binding</keyword>
<dbReference type="Gene3D" id="6.10.340.10">
    <property type="match status" value="1"/>
</dbReference>
<keyword evidence="7 14" id="KW-0812">Transmembrane</keyword>
<comment type="subcellular location">
    <subcellularLocation>
        <location evidence="2">Cell membrane</location>
        <topology evidence="2">Multi-pass membrane protein</topology>
    </subcellularLocation>
</comment>
<dbReference type="PROSITE" id="PS50109">
    <property type="entry name" value="HIS_KIN"/>
    <property type="match status" value="1"/>
</dbReference>
<keyword evidence="18" id="KW-1185">Reference proteome</keyword>
<dbReference type="KEGG" id="wcp:H9Q76_04050"/>
<dbReference type="InterPro" id="IPR003661">
    <property type="entry name" value="HisK_dim/P_dom"/>
</dbReference>
<comment type="catalytic activity">
    <reaction evidence="1">
        <text>ATP + protein L-histidine = ADP + protein N-phospho-L-histidine.</text>
        <dbReference type="EC" id="2.7.13.3"/>
    </reaction>
</comment>
<evidence type="ECO:0000256" key="2">
    <source>
        <dbReference type="ARBA" id="ARBA00004651"/>
    </source>
</evidence>
<keyword evidence="13 14" id="KW-0472">Membrane</keyword>
<dbReference type="CDD" id="cd06225">
    <property type="entry name" value="HAMP"/>
    <property type="match status" value="1"/>
</dbReference>
<dbReference type="Pfam" id="PF00512">
    <property type="entry name" value="HisKA"/>
    <property type="match status" value="1"/>
</dbReference>
<dbReference type="FunFam" id="3.30.565.10:FF:000006">
    <property type="entry name" value="Sensor histidine kinase WalK"/>
    <property type="match status" value="1"/>
</dbReference>
<dbReference type="InterPro" id="IPR050398">
    <property type="entry name" value="HssS/ArlS-like"/>
</dbReference>
<dbReference type="SUPFAM" id="SSF55874">
    <property type="entry name" value="ATPase domain of HSP90 chaperone/DNA topoisomerase II/histidine kinase"/>
    <property type="match status" value="1"/>
</dbReference>
<sequence>MKFRYKVVIINIILLSLGIGTVGFFMIRRNFQLALDAQIKTSIEENNLLQSTIEYRLLDTINSSPSNLVYQMKNLSADVVGKMGGNNKGVYVFYDGAEVVHSAADDNKLSCPEELWSTAVIGQKQYMITKEAGRYYLFSCSTSLVQDKKMNIINARDITETYQLVENERRYFVLLLGIVVLCCTVAVFVITYLLTKPLETLNRASKKFGEGDYESRVHLRSHDEVGTLAQTYNQMADAVCEHMDELQGMVTRQEQFVADFTHEVKTPMTTIIGYADMLRSKEMKRENQVLAASYIFHEGKRLEAMSMKLFDFIYTKHRKIEFQPISVVNFMQEVTESVTPILAQKNQTLVCTTVEARIEGDSNLLKSAFINIIDNARKASEQGSEIRFFAKQTDDGVQIGVQDFGVGISEEHLQRIFDEFYMVDKSRSRKEGGAGLGLSLAASIVESHGEKLEIESTVGEGTTMWVVFHEKNLTEQ</sequence>
<evidence type="ECO:0000256" key="13">
    <source>
        <dbReference type="ARBA" id="ARBA00023136"/>
    </source>
</evidence>
<proteinExistence type="predicted"/>
<dbReference type="EMBL" id="CP060632">
    <property type="protein sequence ID" value="QNM00464.1"/>
    <property type="molecule type" value="Genomic_DNA"/>
</dbReference>
<feature type="transmembrane region" description="Helical" evidence="14">
    <location>
        <begin position="7"/>
        <end position="27"/>
    </location>
</feature>
<evidence type="ECO:0000256" key="4">
    <source>
        <dbReference type="ARBA" id="ARBA00022475"/>
    </source>
</evidence>
<keyword evidence="9 17" id="KW-0418">Kinase</keyword>
<accession>A0A7G9FPI2</accession>
<dbReference type="PANTHER" id="PTHR45528">
    <property type="entry name" value="SENSOR HISTIDINE KINASE CPXA"/>
    <property type="match status" value="1"/>
</dbReference>
<evidence type="ECO:0000256" key="6">
    <source>
        <dbReference type="ARBA" id="ARBA00022679"/>
    </source>
</evidence>